<keyword evidence="3" id="KW-1185">Reference proteome</keyword>
<organism evidence="2 3">
    <name type="scientific">Macrophomina phaseolina</name>
    <dbReference type="NCBI Taxonomy" id="35725"/>
    <lineage>
        <taxon>Eukaryota</taxon>
        <taxon>Fungi</taxon>
        <taxon>Dikarya</taxon>
        <taxon>Ascomycota</taxon>
        <taxon>Pezizomycotina</taxon>
        <taxon>Dothideomycetes</taxon>
        <taxon>Dothideomycetes incertae sedis</taxon>
        <taxon>Botryosphaeriales</taxon>
        <taxon>Botryosphaeriaceae</taxon>
        <taxon>Macrophomina</taxon>
    </lineage>
</organism>
<evidence type="ECO:0000313" key="2">
    <source>
        <dbReference type="EMBL" id="KAH7048285.1"/>
    </source>
</evidence>
<feature type="region of interest" description="Disordered" evidence="1">
    <location>
        <begin position="1"/>
        <end position="46"/>
    </location>
</feature>
<comment type="caution">
    <text evidence="2">The sequence shown here is derived from an EMBL/GenBank/DDBJ whole genome shotgun (WGS) entry which is preliminary data.</text>
</comment>
<reference evidence="2 3" key="1">
    <citation type="journal article" date="2021" name="Nat. Commun.">
        <title>Genetic determinants of endophytism in the Arabidopsis root mycobiome.</title>
        <authorList>
            <person name="Mesny F."/>
            <person name="Miyauchi S."/>
            <person name="Thiergart T."/>
            <person name="Pickel B."/>
            <person name="Atanasova L."/>
            <person name="Karlsson M."/>
            <person name="Huettel B."/>
            <person name="Barry K.W."/>
            <person name="Haridas S."/>
            <person name="Chen C."/>
            <person name="Bauer D."/>
            <person name="Andreopoulos W."/>
            <person name="Pangilinan J."/>
            <person name="LaButti K."/>
            <person name="Riley R."/>
            <person name="Lipzen A."/>
            <person name="Clum A."/>
            <person name="Drula E."/>
            <person name="Henrissat B."/>
            <person name="Kohler A."/>
            <person name="Grigoriev I.V."/>
            <person name="Martin F.M."/>
            <person name="Hacquard S."/>
        </authorList>
    </citation>
    <scope>NUCLEOTIDE SEQUENCE [LARGE SCALE GENOMIC DNA]</scope>
    <source>
        <strain evidence="2 3">MPI-SDFR-AT-0080</strain>
    </source>
</reference>
<evidence type="ECO:0000256" key="1">
    <source>
        <dbReference type="SAM" id="MobiDB-lite"/>
    </source>
</evidence>
<dbReference type="Pfam" id="PF22814">
    <property type="entry name" value="WelO5"/>
    <property type="match status" value="1"/>
</dbReference>
<protein>
    <recommendedName>
        <fullName evidence="4">Prolyl 4-hydroxylase alpha subunit Fe(2+) 2OG dioxygenase domain-containing protein</fullName>
    </recommendedName>
</protein>
<proteinExistence type="predicted"/>
<evidence type="ECO:0000313" key="3">
    <source>
        <dbReference type="Proteomes" id="UP000774617"/>
    </source>
</evidence>
<evidence type="ECO:0008006" key="4">
    <source>
        <dbReference type="Google" id="ProtNLM"/>
    </source>
</evidence>
<dbReference type="EMBL" id="JAGTJR010000015">
    <property type="protein sequence ID" value="KAH7048285.1"/>
    <property type="molecule type" value="Genomic_DNA"/>
</dbReference>
<sequence>MISTTTQTISRLPFSPPQQPQQCSEVGVHPHGKLPTHPAASWETDKPVPLTRQSLLDLLAGKIPLIKVPGFATQDECTQLVTALLPKLRPYEHATGPAVNKVGLAQFEFQAQSEEDYEKRDGSEKQRYFDAAAELRSLHADLAASSGGTNLWARIIAAISGLVQPDWDAGLAAEPSSHPQSQQQQQQQYFSGIFREINNGTPIHCDWCPYDCNTEDWILSRITSQAVFNLYLTPVRGGATTLYDVQWTPDALRFRDRASYGYDRKLVEGKRSCRFEPEVGDLYIFNSRNMHEVKELEPCAGSAGLGDLGRIALASFMGVLPGEETGGKPRLMFWS</sequence>
<feature type="compositionally biased region" description="Polar residues" evidence="1">
    <location>
        <begin position="1"/>
        <end position="10"/>
    </location>
</feature>
<dbReference type="Proteomes" id="UP000774617">
    <property type="component" value="Unassembled WGS sequence"/>
</dbReference>
<name>A0ABQ8GBD0_9PEZI</name>
<feature type="non-terminal residue" evidence="2">
    <location>
        <position position="335"/>
    </location>
</feature>
<accession>A0ABQ8GBD0</accession>
<dbReference type="Gene3D" id="2.60.120.620">
    <property type="entry name" value="q2cbj1_9rhob like domain"/>
    <property type="match status" value="1"/>
</dbReference>
<dbReference type="InterPro" id="IPR055091">
    <property type="entry name" value="WelO5-like"/>
</dbReference>
<gene>
    <name evidence="2" type="ORF">B0J12DRAFT_625884</name>
</gene>